<protein>
    <submittedName>
        <fullName evidence="3">Uncharacterized protein</fullName>
    </submittedName>
</protein>
<evidence type="ECO:0000313" key="3">
    <source>
        <dbReference type="EMBL" id="MDN4120408.1"/>
    </source>
</evidence>
<feature type="compositionally biased region" description="Low complexity" evidence="1">
    <location>
        <begin position="33"/>
        <end position="43"/>
    </location>
</feature>
<evidence type="ECO:0000313" key="4">
    <source>
        <dbReference type="Proteomes" id="UP001168613"/>
    </source>
</evidence>
<dbReference type="RefSeq" id="WP_266122276.1">
    <property type="nucleotide sequence ID" value="NZ_JAJHNU010000001.1"/>
</dbReference>
<keyword evidence="4" id="KW-1185">Reference proteome</keyword>
<proteinExistence type="predicted"/>
<organism evidence="3 4">
    <name type="scientific">Alcaligenes endophyticus</name>
    <dbReference type="NCBI Taxonomy" id="1929088"/>
    <lineage>
        <taxon>Bacteria</taxon>
        <taxon>Pseudomonadati</taxon>
        <taxon>Pseudomonadota</taxon>
        <taxon>Betaproteobacteria</taxon>
        <taxon>Burkholderiales</taxon>
        <taxon>Alcaligenaceae</taxon>
        <taxon>Alcaligenes</taxon>
    </lineage>
</organism>
<comment type="caution">
    <text evidence="3">The sequence shown here is derived from an EMBL/GenBank/DDBJ whole genome shotgun (WGS) entry which is preliminary data.</text>
</comment>
<accession>A0ABT8EGL0</accession>
<reference evidence="3" key="1">
    <citation type="submission" date="2021-11" db="EMBL/GenBank/DDBJ databases">
        <title>Draft genome sequence of Alcaligenes endophyticus type strain CCUG 75668T.</title>
        <authorList>
            <person name="Salva-Serra F."/>
            <person name="Duran R.E."/>
            <person name="Seeger M."/>
            <person name="Moore E.R.B."/>
            <person name="Jaen-Luchoro D."/>
        </authorList>
    </citation>
    <scope>NUCLEOTIDE SEQUENCE</scope>
    <source>
        <strain evidence="3">CCUG 75668</strain>
    </source>
</reference>
<evidence type="ECO:0000256" key="2">
    <source>
        <dbReference type="SAM" id="SignalP"/>
    </source>
</evidence>
<name>A0ABT8EGL0_9BURK</name>
<keyword evidence="2" id="KW-0732">Signal</keyword>
<evidence type="ECO:0000256" key="1">
    <source>
        <dbReference type="SAM" id="MobiDB-lite"/>
    </source>
</evidence>
<gene>
    <name evidence="3" type="ORF">LMS43_03790</name>
</gene>
<dbReference type="EMBL" id="JAJHNU010000001">
    <property type="protein sequence ID" value="MDN4120408.1"/>
    <property type="molecule type" value="Genomic_DNA"/>
</dbReference>
<feature type="chain" id="PRO_5046548889" evidence="2">
    <location>
        <begin position="28"/>
        <end position="64"/>
    </location>
</feature>
<dbReference type="Proteomes" id="UP001168613">
    <property type="component" value="Unassembled WGS sequence"/>
</dbReference>
<feature type="signal peptide" evidence="2">
    <location>
        <begin position="1"/>
        <end position="27"/>
    </location>
</feature>
<sequence>MTSHFTSLRWRLLGQAAVAALFCLVLAACGGDGSSTGVSGSDSKPGATPEQPETAKPADLHCAP</sequence>
<feature type="region of interest" description="Disordered" evidence="1">
    <location>
        <begin position="33"/>
        <end position="64"/>
    </location>
</feature>